<dbReference type="STRING" id="658057.SAMN04488032_11312"/>
<dbReference type="SUPFAM" id="SSF51569">
    <property type="entry name" value="Aldolase"/>
    <property type="match status" value="1"/>
</dbReference>
<dbReference type="EMBL" id="FWFW01000013">
    <property type="protein sequence ID" value="SLN62855.1"/>
    <property type="molecule type" value="Genomic_DNA"/>
</dbReference>
<evidence type="ECO:0000256" key="3">
    <source>
        <dbReference type="PIRSR" id="PIRSR001365-1"/>
    </source>
</evidence>
<dbReference type="AlphaFoldDB" id="A0A1Y5TFZ1"/>
<dbReference type="SMART" id="SM01130">
    <property type="entry name" value="DHDPS"/>
    <property type="match status" value="1"/>
</dbReference>
<dbReference type="PIRSF" id="PIRSF001365">
    <property type="entry name" value="DHDPS"/>
    <property type="match status" value="1"/>
</dbReference>
<gene>
    <name evidence="5" type="primary">dapA_6</name>
    <name evidence="5" type="ORF">PAM7971_03248</name>
</gene>
<dbReference type="InterPro" id="IPR013785">
    <property type="entry name" value="Aldolase_TIM"/>
</dbReference>
<proteinExistence type="inferred from homology"/>
<dbReference type="PANTHER" id="PTHR12128">
    <property type="entry name" value="DIHYDRODIPICOLINATE SYNTHASE"/>
    <property type="match status" value="1"/>
</dbReference>
<dbReference type="PANTHER" id="PTHR12128:SF67">
    <property type="entry name" value="BLR3884 PROTEIN"/>
    <property type="match status" value="1"/>
</dbReference>
<dbReference type="Pfam" id="PF00701">
    <property type="entry name" value="DHDPS"/>
    <property type="match status" value="1"/>
</dbReference>
<name>A0A1Y5TFZ1_9RHOB</name>
<accession>A0A1Y5TFZ1</accession>
<dbReference type="Gene3D" id="3.20.20.70">
    <property type="entry name" value="Aldolase class I"/>
    <property type="match status" value="1"/>
</dbReference>
<feature type="active site" description="Proton donor/acceptor" evidence="3">
    <location>
        <position position="165"/>
    </location>
</feature>
<evidence type="ECO:0000313" key="5">
    <source>
        <dbReference type="EMBL" id="SLN62855.1"/>
    </source>
</evidence>
<keyword evidence="6" id="KW-1185">Reference proteome</keyword>
<dbReference type="InterPro" id="IPR002220">
    <property type="entry name" value="DapA-like"/>
</dbReference>
<protein>
    <submittedName>
        <fullName evidence="5">4-hydroxy-tetrahydrodipicolinate synthase</fullName>
        <ecNumber evidence="5">4.3.3.7</ecNumber>
    </submittedName>
</protein>
<keyword evidence="1 2" id="KW-0456">Lyase</keyword>
<feature type="binding site" evidence="4">
    <location>
        <position position="73"/>
    </location>
    <ligand>
        <name>pyruvate</name>
        <dbReference type="ChEBI" id="CHEBI:15361"/>
    </ligand>
</feature>
<dbReference type="EC" id="4.3.3.7" evidence="5"/>
<reference evidence="5 6" key="1">
    <citation type="submission" date="2017-03" db="EMBL/GenBank/DDBJ databases">
        <authorList>
            <person name="Afonso C.L."/>
            <person name="Miller P.J."/>
            <person name="Scott M.A."/>
            <person name="Spackman E."/>
            <person name="Goraichik I."/>
            <person name="Dimitrov K.M."/>
            <person name="Suarez D.L."/>
            <person name="Swayne D.E."/>
        </authorList>
    </citation>
    <scope>NUCLEOTIDE SEQUENCE [LARGE SCALE GENOMIC DNA]</scope>
    <source>
        <strain evidence="5 6">CECT 7971</strain>
    </source>
</reference>
<evidence type="ECO:0000256" key="2">
    <source>
        <dbReference type="PIRNR" id="PIRNR001365"/>
    </source>
</evidence>
<evidence type="ECO:0000256" key="1">
    <source>
        <dbReference type="ARBA" id="ARBA00023239"/>
    </source>
</evidence>
<evidence type="ECO:0000256" key="4">
    <source>
        <dbReference type="PIRSR" id="PIRSR001365-2"/>
    </source>
</evidence>
<sequence>MSRRKSRGNANPIAIESIYMSQPSTNTSSIFGLSAAMVTPFDKDGNVDLMKTVQHAKTMLANGCDGVTLFGTTSEGYGISLSDRRAMMTEVAKALPDTARIHAGVIASGIDDAAALACAAYEDGACGLLLAPPFFMKGICDDGLFNWFSAVFDKIGTPLKDVILYHIPGQTAVPISVSLVSRIRAAYPGIVTGIKDSSGDWGSTEAYLAAHGDIAILVGDERQLPRAMAHGAQGSICGTANFMPSLLRDIIHGGSDGAAVTKIVEMVVSRPIIPAVKVLTAHVNGDASFVAPRPPLIPLPDADALVLIEAFDAVMASA</sequence>
<feature type="active site" description="Schiff-base intermediate with substrate" evidence="3">
    <location>
        <position position="195"/>
    </location>
</feature>
<dbReference type="GO" id="GO:0008840">
    <property type="term" value="F:4-hydroxy-tetrahydrodipicolinate synthase activity"/>
    <property type="evidence" value="ECO:0007669"/>
    <property type="project" value="UniProtKB-EC"/>
</dbReference>
<feature type="binding site" evidence="4">
    <location>
        <position position="236"/>
    </location>
    <ligand>
        <name>pyruvate</name>
        <dbReference type="ChEBI" id="CHEBI:15361"/>
    </ligand>
</feature>
<organism evidence="5 6">
    <name type="scientific">Pacificibacter marinus</name>
    <dbReference type="NCBI Taxonomy" id="658057"/>
    <lineage>
        <taxon>Bacteria</taxon>
        <taxon>Pseudomonadati</taxon>
        <taxon>Pseudomonadota</taxon>
        <taxon>Alphaproteobacteria</taxon>
        <taxon>Rhodobacterales</taxon>
        <taxon>Roseobacteraceae</taxon>
        <taxon>Pacificibacter</taxon>
    </lineage>
</organism>
<dbReference type="CDD" id="cd00408">
    <property type="entry name" value="DHDPS-like"/>
    <property type="match status" value="1"/>
</dbReference>
<dbReference type="PRINTS" id="PR00146">
    <property type="entry name" value="DHPICSNTHASE"/>
</dbReference>
<evidence type="ECO:0000313" key="6">
    <source>
        <dbReference type="Proteomes" id="UP000193307"/>
    </source>
</evidence>
<dbReference type="Proteomes" id="UP000193307">
    <property type="component" value="Unassembled WGS sequence"/>
</dbReference>
<comment type="similarity">
    <text evidence="2">Belongs to the DapA family.</text>
</comment>